<gene>
    <name evidence="7" type="ORF">PHPALM_1449</name>
</gene>
<evidence type="ECO:0000256" key="4">
    <source>
        <dbReference type="RuleBase" id="RU000672"/>
    </source>
</evidence>
<keyword evidence="4" id="KW-0801">TPQ</keyword>
<protein>
    <recommendedName>
        <fullName evidence="4">Amine oxidase</fullName>
        <ecNumber evidence="4">1.4.3.-</ecNumber>
    </recommendedName>
</protein>
<evidence type="ECO:0000256" key="1">
    <source>
        <dbReference type="ARBA" id="ARBA00001935"/>
    </source>
</evidence>
<evidence type="ECO:0000256" key="5">
    <source>
        <dbReference type="SAM" id="MobiDB-lite"/>
    </source>
</evidence>
<comment type="subunit">
    <text evidence="2">Homodimer.</text>
</comment>
<comment type="catalytic activity">
    <reaction evidence="3">
        <text>a primary methyl amine + O2 + H2O = an aldehyde + H2O2 + NH4(+)</text>
        <dbReference type="Rhea" id="RHEA:16153"/>
        <dbReference type="ChEBI" id="CHEBI:15377"/>
        <dbReference type="ChEBI" id="CHEBI:15379"/>
        <dbReference type="ChEBI" id="CHEBI:16240"/>
        <dbReference type="ChEBI" id="CHEBI:17478"/>
        <dbReference type="ChEBI" id="CHEBI:28938"/>
        <dbReference type="ChEBI" id="CHEBI:228804"/>
        <dbReference type="EC" id="1.4.3.21"/>
    </reaction>
</comment>
<dbReference type="InterPro" id="IPR000269">
    <property type="entry name" value="Cu_amine_oxidase"/>
</dbReference>
<comment type="similarity">
    <text evidence="4">Belongs to the copper/topaquinone oxidase family.</text>
</comment>
<dbReference type="Proteomes" id="UP000237271">
    <property type="component" value="Unassembled WGS sequence"/>
</dbReference>
<feature type="non-terminal residue" evidence="7">
    <location>
        <position position="1"/>
    </location>
</feature>
<evidence type="ECO:0000259" key="6">
    <source>
        <dbReference type="Pfam" id="PF01179"/>
    </source>
</evidence>
<dbReference type="GO" id="GO:0048038">
    <property type="term" value="F:quinone binding"/>
    <property type="evidence" value="ECO:0007669"/>
    <property type="project" value="InterPro"/>
</dbReference>
<proteinExistence type="inferred from homology"/>
<feature type="region of interest" description="Disordered" evidence="5">
    <location>
        <begin position="62"/>
        <end position="88"/>
    </location>
</feature>
<dbReference type="InterPro" id="IPR015798">
    <property type="entry name" value="Cu_amine_oxidase_C"/>
</dbReference>
<evidence type="ECO:0000313" key="8">
    <source>
        <dbReference type="Proteomes" id="UP000237271"/>
    </source>
</evidence>
<feature type="domain" description="Copper amine oxidase catalytic" evidence="6">
    <location>
        <begin position="3"/>
        <end position="59"/>
    </location>
</feature>
<keyword evidence="4" id="KW-0479">Metal-binding</keyword>
<dbReference type="PANTHER" id="PTHR10638:SF86">
    <property type="entry name" value="COPPER AMINE OXIDASE 1-RELATED"/>
    <property type="match status" value="1"/>
</dbReference>
<dbReference type="InterPro" id="IPR049947">
    <property type="entry name" value="Cu_Am_Ox_Cu-bd"/>
</dbReference>
<dbReference type="SUPFAM" id="SSF49998">
    <property type="entry name" value="Amine oxidase catalytic domain"/>
    <property type="match status" value="1"/>
</dbReference>
<comment type="PTM">
    <text evidence="4">Topaquinone (TPQ) is generated by copper-dependent autoxidation of a specific tyrosyl residue.</text>
</comment>
<evidence type="ECO:0000313" key="7">
    <source>
        <dbReference type="EMBL" id="POM80684.1"/>
    </source>
</evidence>
<keyword evidence="4" id="KW-0186">Copper</keyword>
<dbReference type="PROSITE" id="PS01165">
    <property type="entry name" value="COPPER_AMINE_OXID_2"/>
    <property type="match status" value="1"/>
</dbReference>
<dbReference type="GO" id="GO:0009308">
    <property type="term" value="P:amine metabolic process"/>
    <property type="evidence" value="ECO:0007669"/>
    <property type="project" value="UniProtKB-UniRule"/>
</dbReference>
<keyword evidence="8" id="KW-1185">Reference proteome</keyword>
<name>A0A2P4YSA4_9STRA</name>
<dbReference type="Pfam" id="PF01179">
    <property type="entry name" value="Cu_amine_oxid"/>
    <property type="match status" value="1"/>
</dbReference>
<organism evidence="7 8">
    <name type="scientific">Phytophthora palmivora</name>
    <dbReference type="NCBI Taxonomy" id="4796"/>
    <lineage>
        <taxon>Eukaryota</taxon>
        <taxon>Sar</taxon>
        <taxon>Stramenopiles</taxon>
        <taxon>Oomycota</taxon>
        <taxon>Peronosporomycetes</taxon>
        <taxon>Peronosporales</taxon>
        <taxon>Peronosporaceae</taxon>
        <taxon>Phytophthora</taxon>
    </lineage>
</organism>
<dbReference type="PANTHER" id="PTHR10638">
    <property type="entry name" value="COPPER AMINE OXIDASE"/>
    <property type="match status" value="1"/>
</dbReference>
<reference evidence="7 8" key="1">
    <citation type="journal article" date="2017" name="Genome Biol. Evol.">
        <title>Phytophthora megakarya and P. palmivora, closely related causal agents of cacao black pod rot, underwent increases in genome sizes and gene numbers by different mechanisms.</title>
        <authorList>
            <person name="Ali S.S."/>
            <person name="Shao J."/>
            <person name="Lary D.J."/>
            <person name="Kronmiller B."/>
            <person name="Shen D."/>
            <person name="Strem M.D."/>
            <person name="Amoako-Attah I."/>
            <person name="Akrofi A.Y."/>
            <person name="Begoude B.A."/>
            <person name="Ten Hoopen G.M."/>
            <person name="Coulibaly K."/>
            <person name="Kebe B.I."/>
            <person name="Melnick R.L."/>
            <person name="Guiltinan M.J."/>
            <person name="Tyler B.M."/>
            <person name="Meinhardt L.W."/>
            <person name="Bailey B.A."/>
        </authorList>
    </citation>
    <scope>NUCLEOTIDE SEQUENCE [LARGE SCALE GENOMIC DNA]</scope>
    <source>
        <strain evidence="8">sbr112.9</strain>
    </source>
</reference>
<keyword evidence="4" id="KW-0560">Oxidoreductase</keyword>
<dbReference type="GO" id="GO:0005507">
    <property type="term" value="F:copper ion binding"/>
    <property type="evidence" value="ECO:0007669"/>
    <property type="project" value="InterPro"/>
</dbReference>
<comment type="caution">
    <text evidence="7">The sequence shown here is derived from an EMBL/GenBank/DDBJ whole genome shotgun (WGS) entry which is preliminary data.</text>
</comment>
<dbReference type="EC" id="1.4.3.-" evidence="4"/>
<dbReference type="OrthoDB" id="10010411at2759"/>
<comment type="cofactor">
    <cofactor evidence="4">
        <name>Cu cation</name>
        <dbReference type="ChEBI" id="CHEBI:23378"/>
    </cofactor>
    <text evidence="4">Contains 1 topaquinone per subunit.</text>
</comment>
<dbReference type="AlphaFoldDB" id="A0A2P4YSA4"/>
<comment type="cofactor">
    <cofactor evidence="1">
        <name>Cu cation</name>
        <dbReference type="ChEBI" id="CHEBI:23378"/>
    </cofactor>
</comment>
<feature type="compositionally biased region" description="Polar residues" evidence="5">
    <location>
        <begin position="72"/>
        <end position="88"/>
    </location>
</feature>
<dbReference type="EMBL" id="NCKW01000335">
    <property type="protein sequence ID" value="POM80684.1"/>
    <property type="molecule type" value="Genomic_DNA"/>
</dbReference>
<dbReference type="Gene3D" id="2.70.98.20">
    <property type="entry name" value="Copper amine oxidase, catalytic domain"/>
    <property type="match status" value="1"/>
</dbReference>
<accession>A0A2P4YSA4</accession>
<dbReference type="InterPro" id="IPR036460">
    <property type="entry name" value="Cu_amine_oxidase_C_sf"/>
</dbReference>
<evidence type="ECO:0000256" key="2">
    <source>
        <dbReference type="ARBA" id="ARBA00011738"/>
    </source>
</evidence>
<sequence>SALSAYAKANRPVDGEDIVVWHTFGLTHFPRVEDWPVMPVDYAGFGFRPDGFFDRNPTLDVPEDPNGKEFSENFQTSNSDIKTTINSQ</sequence>
<evidence type="ECO:0000256" key="3">
    <source>
        <dbReference type="ARBA" id="ARBA00048032"/>
    </source>
</evidence>
<dbReference type="GO" id="GO:0008131">
    <property type="term" value="F:primary methylamine oxidase activity"/>
    <property type="evidence" value="ECO:0007669"/>
    <property type="project" value="UniProtKB-EC"/>
</dbReference>